<sequence>METHNMKVLWQRKMPPPFLEQMYNFTELAIELNEFEPDVAPTDTRRRPDQRLMEE</sequence>
<dbReference type="Proteomes" id="UP000681720">
    <property type="component" value="Unassembled WGS sequence"/>
</dbReference>
<dbReference type="Pfam" id="PF01237">
    <property type="entry name" value="Oxysterol_BP"/>
    <property type="match status" value="1"/>
</dbReference>
<name>A0A8S3BZQ2_9BILA</name>
<feature type="compositionally biased region" description="Basic and acidic residues" evidence="1">
    <location>
        <begin position="43"/>
        <end position="55"/>
    </location>
</feature>
<evidence type="ECO:0000313" key="2">
    <source>
        <dbReference type="EMBL" id="CAF4875284.1"/>
    </source>
</evidence>
<protein>
    <submittedName>
        <fullName evidence="2">Uncharacterized protein</fullName>
    </submittedName>
</protein>
<dbReference type="AlphaFoldDB" id="A0A8S3BZQ2"/>
<evidence type="ECO:0000256" key="1">
    <source>
        <dbReference type="SAM" id="MobiDB-lite"/>
    </source>
</evidence>
<dbReference type="EMBL" id="CAJOBJ010168995">
    <property type="protein sequence ID" value="CAF4875284.1"/>
    <property type="molecule type" value="Genomic_DNA"/>
</dbReference>
<feature type="non-terminal residue" evidence="2">
    <location>
        <position position="55"/>
    </location>
</feature>
<dbReference type="InterPro" id="IPR000648">
    <property type="entry name" value="Oxysterol-bd"/>
</dbReference>
<organism evidence="2 3">
    <name type="scientific">Rotaria magnacalcarata</name>
    <dbReference type="NCBI Taxonomy" id="392030"/>
    <lineage>
        <taxon>Eukaryota</taxon>
        <taxon>Metazoa</taxon>
        <taxon>Spiralia</taxon>
        <taxon>Gnathifera</taxon>
        <taxon>Rotifera</taxon>
        <taxon>Eurotatoria</taxon>
        <taxon>Bdelloidea</taxon>
        <taxon>Philodinida</taxon>
        <taxon>Philodinidae</taxon>
        <taxon>Rotaria</taxon>
    </lineage>
</organism>
<dbReference type="InterPro" id="IPR037239">
    <property type="entry name" value="OSBP_sf"/>
</dbReference>
<dbReference type="GO" id="GO:0008289">
    <property type="term" value="F:lipid binding"/>
    <property type="evidence" value="ECO:0007669"/>
    <property type="project" value="InterPro"/>
</dbReference>
<evidence type="ECO:0000313" key="3">
    <source>
        <dbReference type="Proteomes" id="UP000681720"/>
    </source>
</evidence>
<gene>
    <name evidence="2" type="ORF">GIL414_LOCUS50581</name>
</gene>
<accession>A0A8S3BZQ2</accession>
<feature type="region of interest" description="Disordered" evidence="1">
    <location>
        <begin position="36"/>
        <end position="55"/>
    </location>
</feature>
<dbReference type="SUPFAM" id="SSF144000">
    <property type="entry name" value="Oxysterol-binding protein-like"/>
    <property type="match status" value="1"/>
</dbReference>
<reference evidence="2" key="1">
    <citation type="submission" date="2021-02" db="EMBL/GenBank/DDBJ databases">
        <authorList>
            <person name="Nowell W R."/>
        </authorList>
    </citation>
    <scope>NUCLEOTIDE SEQUENCE</scope>
</reference>
<proteinExistence type="predicted"/>
<comment type="caution">
    <text evidence="2">The sequence shown here is derived from an EMBL/GenBank/DDBJ whole genome shotgun (WGS) entry which is preliminary data.</text>
</comment>